<dbReference type="EMBL" id="BAAAFI010000008">
    <property type="protein sequence ID" value="GAA0878971.1"/>
    <property type="molecule type" value="Genomic_DNA"/>
</dbReference>
<dbReference type="CDD" id="cd18699">
    <property type="entry name" value="PIN_VapC_like"/>
    <property type="match status" value="1"/>
</dbReference>
<sequence>MRVLLDTNIVIHRETDKVSNQNIGVLFNWLDRLHITKCVHPLTLTELQKHANDQVVKSMSIKLGSYQELKTPAPLKKEVLEIIEKHDTKPNDFEDSKLLNEVLADRVDFLITEDKKIRMKAKFLNIADRVFGIEGFLEKVIAENPDFMDYSVLSVKKEYFGNIDLGDEFFDGFRNDYQGFDKWYNGKAGDNAMAYVCYEADAIKAFLFLKLEDEKENYSQIDPPFKPKRRLKIGTFKVVSNGLRIGERFLKIVFDNARQYGVDEIYVTIFDHRPELQSLISLLGKFGFEDHGIKTTSSGTERVLVRDFKVRFDDRQPSKTFPWLSKSSDVYIVPIKPEYHTELFPDSILKTESPLAFVENRPHRNAISKSYISHSSNRKLKRGDIVVFYRSGGIYKGVATTIGIIEEAIDGIPSLEELHKICRKRSVLTDEELAEYWDRYPKMRPFVFNFLYAFSFKKRINLKEMLDVGILPNMDSVKTITKMQREEFTKLVRLAGI</sequence>
<name>A0ABP3YC16_9BACT</name>
<keyword evidence="3" id="KW-1185">Reference proteome</keyword>
<dbReference type="Pfam" id="PF13470">
    <property type="entry name" value="PIN_3"/>
    <property type="match status" value="1"/>
</dbReference>
<dbReference type="InterPro" id="IPR002716">
    <property type="entry name" value="PIN_dom"/>
</dbReference>
<organism evidence="2 3">
    <name type="scientific">Algoriphagus jejuensis</name>
    <dbReference type="NCBI Taxonomy" id="419934"/>
    <lineage>
        <taxon>Bacteria</taxon>
        <taxon>Pseudomonadati</taxon>
        <taxon>Bacteroidota</taxon>
        <taxon>Cytophagia</taxon>
        <taxon>Cytophagales</taxon>
        <taxon>Cyclobacteriaceae</taxon>
        <taxon>Algoriphagus</taxon>
    </lineage>
</organism>
<evidence type="ECO:0000313" key="2">
    <source>
        <dbReference type="EMBL" id="GAA0878971.1"/>
    </source>
</evidence>
<comment type="caution">
    <text evidence="2">The sequence shown here is derived from an EMBL/GenBank/DDBJ whole genome shotgun (WGS) entry which is preliminary data.</text>
</comment>
<reference evidence="3" key="1">
    <citation type="journal article" date="2019" name="Int. J. Syst. Evol. Microbiol.">
        <title>The Global Catalogue of Microorganisms (GCM) 10K type strain sequencing project: providing services to taxonomists for standard genome sequencing and annotation.</title>
        <authorList>
            <consortium name="The Broad Institute Genomics Platform"/>
            <consortium name="The Broad Institute Genome Sequencing Center for Infectious Disease"/>
            <person name="Wu L."/>
            <person name="Ma J."/>
        </authorList>
    </citation>
    <scope>NUCLEOTIDE SEQUENCE [LARGE SCALE GENOMIC DNA]</scope>
    <source>
        <strain evidence="3">JCM 16112</strain>
    </source>
</reference>
<proteinExistence type="predicted"/>
<protein>
    <recommendedName>
        <fullName evidence="1">PIN domain-containing protein</fullName>
    </recommendedName>
</protein>
<dbReference type="InterPro" id="IPR029060">
    <property type="entry name" value="PIN-like_dom_sf"/>
</dbReference>
<evidence type="ECO:0000313" key="3">
    <source>
        <dbReference type="Proteomes" id="UP001500469"/>
    </source>
</evidence>
<dbReference type="SUPFAM" id="SSF88723">
    <property type="entry name" value="PIN domain-like"/>
    <property type="match status" value="1"/>
</dbReference>
<feature type="domain" description="PIN" evidence="1">
    <location>
        <begin position="2"/>
        <end position="116"/>
    </location>
</feature>
<dbReference type="Proteomes" id="UP001500469">
    <property type="component" value="Unassembled WGS sequence"/>
</dbReference>
<gene>
    <name evidence="2" type="ORF">GCM10009119_19390</name>
</gene>
<dbReference type="Gene3D" id="3.40.630.30">
    <property type="match status" value="1"/>
</dbReference>
<dbReference type="RefSeq" id="WP_343850906.1">
    <property type="nucleotide sequence ID" value="NZ_BAAAFI010000008.1"/>
</dbReference>
<accession>A0ABP3YC16</accession>
<evidence type="ECO:0000259" key="1">
    <source>
        <dbReference type="Pfam" id="PF13470"/>
    </source>
</evidence>